<dbReference type="eggNOG" id="COG1073">
    <property type="taxonomic scope" value="Bacteria"/>
</dbReference>
<comment type="caution">
    <text evidence="1">The sequence shown here is derived from an EMBL/GenBank/DDBJ whole genome shotgun (WGS) entry which is preliminary data.</text>
</comment>
<dbReference type="AlphaFoldDB" id="W9B1D7"/>
<sequence length="269" mass="27948">MSPGASDSTIPKGTIMYFTSTTSSNGVTERTFTLGDITGVLWTPVCATPGAPLLLAAHGGGMHKKAPGLVATALHCVGTYGFSVAAIDAPGHGDRPPNDRDQRWADAIRRGRDAGHPIAPIVADYGMSLAERAVPEWQATIDALQALPEIGVDAPTGFGGVSLGVVTGVMLTASESRIVAASFGAVLVHDALIETARQISVPVECRIPWDDPVFDRGAGIALFDAFGSAEKTLSACSGKYPALPEHVRDDSARFFGRTLRRRPGGTGAA</sequence>
<name>W9B1D7_MYCCO</name>
<accession>W9B1D7</accession>
<organism evidence="1 2">
    <name type="scientific">Mycolicibacterium cosmeticum</name>
    <dbReference type="NCBI Taxonomy" id="258533"/>
    <lineage>
        <taxon>Bacteria</taxon>
        <taxon>Bacillati</taxon>
        <taxon>Actinomycetota</taxon>
        <taxon>Actinomycetes</taxon>
        <taxon>Mycobacteriales</taxon>
        <taxon>Mycobacteriaceae</taxon>
        <taxon>Mycolicibacterium</taxon>
    </lineage>
</organism>
<keyword evidence="1" id="KW-0378">Hydrolase</keyword>
<dbReference type="InterPro" id="IPR029058">
    <property type="entry name" value="AB_hydrolase_fold"/>
</dbReference>
<keyword evidence="2" id="KW-1185">Reference proteome</keyword>
<dbReference type="EMBL" id="CCBB010000002">
    <property type="protein sequence ID" value="CDO08982.1"/>
    <property type="molecule type" value="Genomic_DNA"/>
</dbReference>
<dbReference type="GO" id="GO:0016787">
    <property type="term" value="F:hydrolase activity"/>
    <property type="evidence" value="ECO:0007669"/>
    <property type="project" value="UniProtKB-KW"/>
</dbReference>
<reference evidence="1" key="1">
    <citation type="submission" date="2014-03" db="EMBL/GenBank/DDBJ databases">
        <title>Draft Genome Sequence of Mycobacterium cosmeticum DSM 44829.</title>
        <authorList>
            <person name="Croce O."/>
            <person name="Robert C."/>
            <person name="Raoult D."/>
            <person name="Drancourt M."/>
        </authorList>
    </citation>
    <scope>NUCLEOTIDE SEQUENCE [LARGE SCALE GENOMIC DNA]</scope>
    <source>
        <strain evidence="1">DSM 44829</strain>
    </source>
</reference>
<proteinExistence type="predicted"/>
<gene>
    <name evidence="1" type="ORF">BN977_03802</name>
</gene>
<protein>
    <submittedName>
        <fullName evidence="1">Alpha/beta hydrolase family protein</fullName>
    </submittedName>
</protein>
<reference evidence="1" key="2">
    <citation type="submission" date="2014-03" db="EMBL/GenBank/DDBJ databases">
        <authorList>
            <person name="Urmite Genomes"/>
        </authorList>
    </citation>
    <scope>NUCLEOTIDE SEQUENCE</scope>
    <source>
        <strain evidence="1">DSM 44829</strain>
    </source>
</reference>
<evidence type="ECO:0000313" key="2">
    <source>
        <dbReference type="Proteomes" id="UP000028870"/>
    </source>
</evidence>
<dbReference type="SUPFAM" id="SSF53474">
    <property type="entry name" value="alpha/beta-Hydrolases"/>
    <property type="match status" value="1"/>
</dbReference>
<dbReference type="STRING" id="258533.BN977_03802"/>
<evidence type="ECO:0000313" key="1">
    <source>
        <dbReference type="EMBL" id="CDO08982.1"/>
    </source>
</evidence>
<dbReference type="Gene3D" id="3.40.50.1820">
    <property type="entry name" value="alpha/beta hydrolase"/>
    <property type="match status" value="1"/>
</dbReference>
<dbReference type="Proteomes" id="UP000028870">
    <property type="component" value="Unassembled WGS sequence"/>
</dbReference>